<feature type="transmembrane region" description="Helical" evidence="6">
    <location>
        <begin position="283"/>
        <end position="303"/>
    </location>
</feature>
<evidence type="ECO:0000259" key="7">
    <source>
        <dbReference type="Pfam" id="PF05154"/>
    </source>
</evidence>
<dbReference type="Proteomes" id="UP000738359">
    <property type="component" value="Unassembled WGS sequence"/>
</dbReference>
<feature type="transmembrane region" description="Helical" evidence="6">
    <location>
        <begin position="375"/>
        <end position="400"/>
    </location>
</feature>
<dbReference type="Pfam" id="PF05154">
    <property type="entry name" value="TM2"/>
    <property type="match status" value="1"/>
</dbReference>
<organism evidence="8 9">
    <name type="scientific">Mortierella alpina</name>
    <name type="common">Oleaginous fungus</name>
    <name type="synonym">Mortierella renispora</name>
    <dbReference type="NCBI Taxonomy" id="64518"/>
    <lineage>
        <taxon>Eukaryota</taxon>
        <taxon>Fungi</taxon>
        <taxon>Fungi incertae sedis</taxon>
        <taxon>Mucoromycota</taxon>
        <taxon>Mortierellomycotina</taxon>
        <taxon>Mortierellomycetes</taxon>
        <taxon>Mortierellales</taxon>
        <taxon>Mortierellaceae</taxon>
        <taxon>Mortierella</taxon>
    </lineage>
</organism>
<dbReference type="PANTHER" id="PTHR21016">
    <property type="entry name" value="BETA-AMYLOID BINDING PROTEIN-RELATED"/>
    <property type="match status" value="1"/>
</dbReference>
<dbReference type="PANTHER" id="PTHR21016:SF25">
    <property type="entry name" value="TM2 DOMAIN-CONTAINING PROTEIN DDB_G0277895-RELATED"/>
    <property type="match status" value="1"/>
</dbReference>
<evidence type="ECO:0000256" key="6">
    <source>
        <dbReference type="SAM" id="Phobius"/>
    </source>
</evidence>
<comment type="similarity">
    <text evidence="2">Belongs to the TM2 family.</text>
</comment>
<evidence type="ECO:0000256" key="5">
    <source>
        <dbReference type="ARBA" id="ARBA00023136"/>
    </source>
</evidence>
<name>A0A9P6IZA9_MORAP</name>
<accession>A0A9P6IZA9</accession>
<dbReference type="EMBL" id="JAAAHY010001302">
    <property type="protein sequence ID" value="KAF9950426.1"/>
    <property type="molecule type" value="Genomic_DNA"/>
</dbReference>
<gene>
    <name evidence="8" type="ORF">BGZ70_001388</name>
</gene>
<protein>
    <recommendedName>
        <fullName evidence="7">TM2 domain-containing protein</fullName>
    </recommendedName>
</protein>
<dbReference type="GO" id="GO:0016020">
    <property type="term" value="C:membrane"/>
    <property type="evidence" value="ECO:0007669"/>
    <property type="project" value="UniProtKB-SubCell"/>
</dbReference>
<evidence type="ECO:0000256" key="4">
    <source>
        <dbReference type="ARBA" id="ARBA00022989"/>
    </source>
</evidence>
<dbReference type="AlphaFoldDB" id="A0A9P6IZA9"/>
<keyword evidence="4 6" id="KW-1133">Transmembrane helix</keyword>
<evidence type="ECO:0000313" key="8">
    <source>
        <dbReference type="EMBL" id="KAF9950426.1"/>
    </source>
</evidence>
<comment type="subcellular location">
    <subcellularLocation>
        <location evidence="1">Membrane</location>
        <topology evidence="1">Multi-pass membrane protein</topology>
    </subcellularLocation>
</comment>
<comment type="caution">
    <text evidence="8">The sequence shown here is derived from an EMBL/GenBank/DDBJ whole genome shotgun (WGS) entry which is preliminary data.</text>
</comment>
<keyword evidence="9" id="KW-1185">Reference proteome</keyword>
<evidence type="ECO:0000313" key="9">
    <source>
        <dbReference type="Proteomes" id="UP000738359"/>
    </source>
</evidence>
<feature type="transmembrane region" description="Helical" evidence="6">
    <location>
        <begin position="348"/>
        <end position="368"/>
    </location>
</feature>
<dbReference type="OrthoDB" id="408511at2759"/>
<evidence type="ECO:0000256" key="1">
    <source>
        <dbReference type="ARBA" id="ARBA00004141"/>
    </source>
</evidence>
<feature type="domain" description="TM2" evidence="7">
    <location>
        <begin position="345"/>
        <end position="393"/>
    </location>
</feature>
<evidence type="ECO:0000256" key="3">
    <source>
        <dbReference type="ARBA" id="ARBA00022692"/>
    </source>
</evidence>
<dbReference type="InterPro" id="IPR007829">
    <property type="entry name" value="TM2"/>
</dbReference>
<keyword evidence="3 6" id="KW-0812">Transmembrane</keyword>
<proteinExistence type="inferred from homology"/>
<sequence length="410" mass="45124">MLFSDPEIMQVQQDEVVERAHLEQQQLRLRQRYMDSQRSFSGEDNALHDLVDEGEEGIGQGEHEHLLGSEEQAPLLVPPVSTQESMVYGYEVVQDDRQAEEYHPYATVMSRHDYLAPHEPSSSSPLFPSPLTTLGGFTPSSILPDSLEVSCSTATMELAAAVGLGWREVRKARHVFQRKGVGEGVMDGSPRIQTREKLRRMALRLVQGIGTVASKTIALLTTLGFGALRALALMSNYGTTNHSHGHSGEESQVLLNGVPVEAANDTFYGRTVRHVHHHRKRYFALWLLAAVSAVSIVLALYHYEKNKHQGGHPDPTTPAPGKGEGHHLLNAYGKKHGDGEVCESDRSYPIAILLSIFFGYVGIDRFYLGYIISALLKLVTAGGFGIWYIIDIVLIVIGGLPDHNGCSLIA</sequence>
<evidence type="ECO:0000256" key="2">
    <source>
        <dbReference type="ARBA" id="ARBA00008284"/>
    </source>
</evidence>
<reference evidence="8" key="1">
    <citation type="journal article" date="2020" name="Fungal Divers.">
        <title>Resolving the Mortierellaceae phylogeny through synthesis of multi-gene phylogenetics and phylogenomics.</title>
        <authorList>
            <person name="Vandepol N."/>
            <person name="Liber J."/>
            <person name="Desiro A."/>
            <person name="Na H."/>
            <person name="Kennedy M."/>
            <person name="Barry K."/>
            <person name="Grigoriev I.V."/>
            <person name="Miller A.N."/>
            <person name="O'Donnell K."/>
            <person name="Stajich J.E."/>
            <person name="Bonito G."/>
        </authorList>
    </citation>
    <scope>NUCLEOTIDE SEQUENCE</scope>
    <source>
        <strain evidence="8">CK1249</strain>
    </source>
</reference>
<keyword evidence="5 6" id="KW-0472">Membrane</keyword>
<dbReference type="InterPro" id="IPR050932">
    <property type="entry name" value="TM2D1-3-like"/>
</dbReference>